<feature type="compositionally biased region" description="Low complexity" evidence="1">
    <location>
        <begin position="45"/>
        <end position="117"/>
    </location>
</feature>
<accession>A0A4U5M7F1</accession>
<protein>
    <submittedName>
        <fullName evidence="3">Uncharacterized protein</fullName>
    </submittedName>
</protein>
<organism evidence="3 4">
    <name type="scientific">Steinernema carpocapsae</name>
    <name type="common">Entomopathogenic nematode</name>
    <dbReference type="NCBI Taxonomy" id="34508"/>
    <lineage>
        <taxon>Eukaryota</taxon>
        <taxon>Metazoa</taxon>
        <taxon>Ecdysozoa</taxon>
        <taxon>Nematoda</taxon>
        <taxon>Chromadorea</taxon>
        <taxon>Rhabditida</taxon>
        <taxon>Tylenchina</taxon>
        <taxon>Panagrolaimomorpha</taxon>
        <taxon>Strongyloidoidea</taxon>
        <taxon>Steinernematidae</taxon>
        <taxon>Steinernema</taxon>
    </lineage>
</organism>
<comment type="caution">
    <text evidence="3">The sequence shown here is derived from an EMBL/GenBank/DDBJ whole genome shotgun (WGS) entry which is preliminary data.</text>
</comment>
<evidence type="ECO:0000313" key="3">
    <source>
        <dbReference type="EMBL" id="TKR64814.1"/>
    </source>
</evidence>
<dbReference type="EMBL" id="AZBU02000009">
    <property type="protein sequence ID" value="TKR64814.1"/>
    <property type="molecule type" value="Genomic_DNA"/>
</dbReference>
<evidence type="ECO:0000313" key="4">
    <source>
        <dbReference type="Proteomes" id="UP000298663"/>
    </source>
</evidence>
<dbReference type="PROSITE" id="PS51257">
    <property type="entry name" value="PROKAR_LIPOPROTEIN"/>
    <property type="match status" value="1"/>
</dbReference>
<feature type="chain" id="PRO_5020221781" evidence="2">
    <location>
        <begin position="18"/>
        <end position="433"/>
    </location>
</feature>
<feature type="compositionally biased region" description="Low complexity" evidence="1">
    <location>
        <begin position="131"/>
        <end position="212"/>
    </location>
</feature>
<evidence type="ECO:0000256" key="2">
    <source>
        <dbReference type="SAM" id="SignalP"/>
    </source>
</evidence>
<gene>
    <name evidence="3" type="ORF">L596_025293</name>
</gene>
<feature type="region of interest" description="Disordered" evidence="1">
    <location>
        <begin position="39"/>
        <end position="218"/>
    </location>
</feature>
<dbReference type="OrthoDB" id="10668686at2759"/>
<feature type="signal peptide" evidence="2">
    <location>
        <begin position="1"/>
        <end position="17"/>
    </location>
</feature>
<proteinExistence type="predicted"/>
<dbReference type="Proteomes" id="UP000298663">
    <property type="component" value="Unassembled WGS sequence"/>
</dbReference>
<keyword evidence="4" id="KW-1185">Reference proteome</keyword>
<reference evidence="3 4" key="1">
    <citation type="journal article" date="2015" name="Genome Biol.">
        <title>Comparative genomics of Steinernema reveals deeply conserved gene regulatory networks.</title>
        <authorList>
            <person name="Dillman A.R."/>
            <person name="Macchietto M."/>
            <person name="Porter C.F."/>
            <person name="Rogers A."/>
            <person name="Williams B."/>
            <person name="Antoshechkin I."/>
            <person name="Lee M.M."/>
            <person name="Goodwin Z."/>
            <person name="Lu X."/>
            <person name="Lewis E.E."/>
            <person name="Goodrich-Blair H."/>
            <person name="Stock S.P."/>
            <person name="Adams B.J."/>
            <person name="Sternberg P.W."/>
            <person name="Mortazavi A."/>
        </authorList>
    </citation>
    <scope>NUCLEOTIDE SEQUENCE [LARGE SCALE GENOMIC DNA]</scope>
    <source>
        <strain evidence="3 4">ALL</strain>
    </source>
</reference>
<keyword evidence="2" id="KW-0732">Signal</keyword>
<evidence type="ECO:0000256" key="1">
    <source>
        <dbReference type="SAM" id="MobiDB-lite"/>
    </source>
</evidence>
<reference evidence="3 4" key="2">
    <citation type="journal article" date="2019" name="G3 (Bethesda)">
        <title>Hybrid Assembly of the Genome of the Entomopathogenic Nematode Steinernema carpocapsae Identifies the X-Chromosome.</title>
        <authorList>
            <person name="Serra L."/>
            <person name="Macchietto M."/>
            <person name="Macias-Munoz A."/>
            <person name="McGill C.J."/>
            <person name="Rodriguez I.M."/>
            <person name="Rodriguez B."/>
            <person name="Murad R."/>
            <person name="Mortazavi A."/>
        </authorList>
    </citation>
    <scope>NUCLEOTIDE SEQUENCE [LARGE SCALE GENOMIC DNA]</scope>
    <source>
        <strain evidence="3 4">ALL</strain>
    </source>
</reference>
<dbReference type="AlphaFoldDB" id="A0A4U5M7F1"/>
<sequence length="433" mass="46790">MSLLRIVLFSFSTSVLGCARTKPGDGIFIPVSTTSPIVTDAPLESTLSPSVPTTITTSSGISSSEASTVPSSTLEASSSLSSSQTPSTSPVAPTTASSNTEATVSSSTSEPSTTTAEQKVTDKPATTELPTTMASTTQPTTVASTMTTTMEPTTTKPPTTTSEPTTTTIEASTTTTMEPTTTTTMMPTTTTTVEPTTTTTIQPTTTPSGPSTIRPLPNNMPEKSSVLTMAISPPNPNRRCTNHYDGGLKDAQGIYTLLHMTNEGTVERISEDLTVFVHSIASKAVPHWGDLLQQINFCDRVDKILVWYESTKPSFQNEFAVEWKFVNKKYTFSFPNPDTCCDDAHTNWLGGDSEDMRCSTYLKKSEKVFQDKKPGAYSGYYLVGKDGIERILNEEDKEKFVTGKVKESELEMPCAMMCPKPKKKKKPSSFLRL</sequence>
<name>A0A4U5M7F1_STECR</name>